<protein>
    <submittedName>
        <fullName evidence="2">Uncharacterized protein</fullName>
    </submittedName>
</protein>
<reference evidence="2 3" key="1">
    <citation type="journal article" date="2020" name="BMC Genomics">
        <title>Intraspecific diversification of the crop wild relative Brassica cretica Lam. using demographic model selection.</title>
        <authorList>
            <person name="Kioukis A."/>
            <person name="Michalopoulou V.A."/>
            <person name="Briers L."/>
            <person name="Pirintsos S."/>
            <person name="Studholme D.J."/>
            <person name="Pavlidis P."/>
            <person name="Sarris P.F."/>
        </authorList>
    </citation>
    <scope>NUCLEOTIDE SEQUENCE [LARGE SCALE GENOMIC DNA]</scope>
    <source>
        <strain evidence="3">cv. PFS-1207/04</strain>
    </source>
</reference>
<sequence length="152" mass="16907">MDKVGLALLRFFCLVFDSSSSSLFFFGSPSTSEAIYAKNNPNPSDDQKQAFVVVGRAITGIEAELKVEKLQSLISSLISEVREMLLQLLVDLSRSVEIEMCCCYAADEVTSFREICYLCTVVTGVVFLVLMSVEIEMCCCYVADEVTSFRKM</sequence>
<dbReference type="Proteomes" id="UP000266723">
    <property type="component" value="Unassembled WGS sequence"/>
</dbReference>
<evidence type="ECO:0000313" key="3">
    <source>
        <dbReference type="Proteomes" id="UP000266723"/>
    </source>
</evidence>
<accession>A0ABQ7EFN0</accession>
<keyword evidence="1" id="KW-0732">Signal</keyword>
<keyword evidence="3" id="KW-1185">Reference proteome</keyword>
<evidence type="ECO:0000313" key="2">
    <source>
        <dbReference type="EMBL" id="KAF3595180.1"/>
    </source>
</evidence>
<evidence type="ECO:0000256" key="1">
    <source>
        <dbReference type="SAM" id="SignalP"/>
    </source>
</evidence>
<feature type="chain" id="PRO_5046142414" evidence="1">
    <location>
        <begin position="21"/>
        <end position="152"/>
    </location>
</feature>
<feature type="signal peptide" evidence="1">
    <location>
        <begin position="1"/>
        <end position="20"/>
    </location>
</feature>
<organism evidence="2 3">
    <name type="scientific">Brassica cretica</name>
    <name type="common">Mustard</name>
    <dbReference type="NCBI Taxonomy" id="69181"/>
    <lineage>
        <taxon>Eukaryota</taxon>
        <taxon>Viridiplantae</taxon>
        <taxon>Streptophyta</taxon>
        <taxon>Embryophyta</taxon>
        <taxon>Tracheophyta</taxon>
        <taxon>Spermatophyta</taxon>
        <taxon>Magnoliopsida</taxon>
        <taxon>eudicotyledons</taxon>
        <taxon>Gunneridae</taxon>
        <taxon>Pentapetalae</taxon>
        <taxon>rosids</taxon>
        <taxon>malvids</taxon>
        <taxon>Brassicales</taxon>
        <taxon>Brassicaceae</taxon>
        <taxon>Brassiceae</taxon>
        <taxon>Brassica</taxon>
    </lineage>
</organism>
<gene>
    <name evidence="2" type="ORF">DY000_02024423</name>
</gene>
<comment type="caution">
    <text evidence="2">The sequence shown here is derived from an EMBL/GenBank/DDBJ whole genome shotgun (WGS) entry which is preliminary data.</text>
</comment>
<dbReference type="EMBL" id="QGKV02000299">
    <property type="protein sequence ID" value="KAF3595180.1"/>
    <property type="molecule type" value="Genomic_DNA"/>
</dbReference>
<name>A0ABQ7EFN0_BRACR</name>
<proteinExistence type="predicted"/>